<gene>
    <name evidence="1" type="ORF">AJAP_18005</name>
</gene>
<evidence type="ECO:0008006" key="3">
    <source>
        <dbReference type="Google" id="ProtNLM"/>
    </source>
</evidence>
<dbReference type="HOGENOM" id="CLU_147945_2_0_11"/>
<dbReference type="Proteomes" id="UP000028492">
    <property type="component" value="Chromosome"/>
</dbReference>
<keyword evidence="2" id="KW-1185">Reference proteome</keyword>
<protein>
    <recommendedName>
        <fullName evidence="3">Bacterial Pleckstrin homology domain-containing protein</fullName>
    </recommendedName>
</protein>
<dbReference type="KEGG" id="aja:AJAP_18005"/>
<dbReference type="STRING" id="208439.AJAP_18005"/>
<dbReference type="AlphaFoldDB" id="A0A075UVI5"/>
<evidence type="ECO:0000313" key="1">
    <source>
        <dbReference type="EMBL" id="AIG76469.1"/>
    </source>
</evidence>
<dbReference type="eggNOG" id="ENOG503404H">
    <property type="taxonomic scope" value="Bacteria"/>
</dbReference>
<proteinExistence type="predicted"/>
<evidence type="ECO:0000313" key="2">
    <source>
        <dbReference type="Proteomes" id="UP000028492"/>
    </source>
</evidence>
<dbReference type="EMBL" id="CP008953">
    <property type="protein sequence ID" value="AIG76469.1"/>
    <property type="molecule type" value="Genomic_DNA"/>
</dbReference>
<name>A0A075UVI5_9PSEU</name>
<sequence>MQGKVVMMATIDIADGGVRVRFSSWERLAVWRDEVVVPSSAIKAVELVEEPVRRTRGGRAGVLISGVLKVGYWGLGTGTRQLVSARRGVPGLRIEIDRAVAGLPFDEVLVSAPNAADLVGVLV</sequence>
<accession>A0A075UVI5</accession>
<organism evidence="1 2">
    <name type="scientific">Amycolatopsis japonica</name>
    <dbReference type="NCBI Taxonomy" id="208439"/>
    <lineage>
        <taxon>Bacteria</taxon>
        <taxon>Bacillati</taxon>
        <taxon>Actinomycetota</taxon>
        <taxon>Actinomycetes</taxon>
        <taxon>Pseudonocardiales</taxon>
        <taxon>Pseudonocardiaceae</taxon>
        <taxon>Amycolatopsis</taxon>
        <taxon>Amycolatopsis japonica group</taxon>
    </lineage>
</organism>
<reference evidence="1 2" key="1">
    <citation type="journal article" date="2014" name="J. Biotechnol.">
        <title>Complete genome sequence of the actinobacterium Amycolatopsis japonica MG417-CF17(T) (=DSM 44213T) producing (S,S)-N,N'-ethylenediaminedisuccinic acid.</title>
        <authorList>
            <person name="Stegmann E."/>
            <person name="Albersmeier A."/>
            <person name="Spohn M."/>
            <person name="Gert H."/>
            <person name="Weber T."/>
            <person name="Wohlleben W."/>
            <person name="Kalinowski J."/>
            <person name="Ruckert C."/>
        </authorList>
    </citation>
    <scope>NUCLEOTIDE SEQUENCE [LARGE SCALE GENOMIC DNA]</scope>
    <source>
        <strain evidence="2">MG417-CF17 (DSM 44213)</strain>
    </source>
</reference>